<dbReference type="InterPro" id="IPR029057">
    <property type="entry name" value="PRTase-like"/>
</dbReference>
<dbReference type="PANTHER" id="PTHR10210:SF41">
    <property type="entry name" value="RIBOSE-PHOSPHATE PYROPHOSPHOKINASE 1, CHLOROPLASTIC"/>
    <property type="match status" value="1"/>
</dbReference>
<dbReference type="InterPro" id="IPR000836">
    <property type="entry name" value="PRTase_dom"/>
</dbReference>
<evidence type="ECO:0000313" key="3">
    <source>
        <dbReference type="EMBL" id="PWV60570.1"/>
    </source>
</evidence>
<dbReference type="OrthoDB" id="324294at2"/>
<keyword evidence="3" id="KW-0418">Kinase</keyword>
<dbReference type="GO" id="GO:0006164">
    <property type="term" value="P:purine nucleotide biosynthetic process"/>
    <property type="evidence" value="ECO:0007669"/>
    <property type="project" value="TreeGrafter"/>
</dbReference>
<dbReference type="Pfam" id="PF14572">
    <property type="entry name" value="Pribosyl_synth"/>
    <property type="match status" value="1"/>
</dbReference>
<dbReference type="AlphaFoldDB" id="A0A317MUQ8"/>
<dbReference type="NCBIfam" id="NF005537">
    <property type="entry name" value="PRK07199.1"/>
    <property type="match status" value="1"/>
</dbReference>
<dbReference type="CDD" id="cd06223">
    <property type="entry name" value="PRTases_typeI"/>
    <property type="match status" value="1"/>
</dbReference>
<dbReference type="RefSeq" id="WP_110019054.1">
    <property type="nucleotide sequence ID" value="NZ_QGTJ01000007.1"/>
</dbReference>
<evidence type="ECO:0000313" key="4">
    <source>
        <dbReference type="Proteomes" id="UP000246569"/>
    </source>
</evidence>
<dbReference type="GO" id="GO:0004749">
    <property type="term" value="F:ribose phosphate diphosphokinase activity"/>
    <property type="evidence" value="ECO:0007669"/>
    <property type="project" value="TreeGrafter"/>
</dbReference>
<keyword evidence="3" id="KW-0808">Transferase</keyword>
<organism evidence="3 4">
    <name type="scientific">Plasticicumulans acidivorans</name>
    <dbReference type="NCBI Taxonomy" id="886464"/>
    <lineage>
        <taxon>Bacteria</taxon>
        <taxon>Pseudomonadati</taxon>
        <taxon>Pseudomonadota</taxon>
        <taxon>Gammaproteobacteria</taxon>
        <taxon>Candidatus Competibacteraceae</taxon>
        <taxon>Plasticicumulans</taxon>
    </lineage>
</organism>
<keyword evidence="1" id="KW-0545">Nucleotide biosynthesis</keyword>
<dbReference type="GO" id="GO:0006015">
    <property type="term" value="P:5-phosphoribose 1-diphosphate biosynthetic process"/>
    <property type="evidence" value="ECO:0007669"/>
    <property type="project" value="TreeGrafter"/>
</dbReference>
<dbReference type="EMBL" id="QGTJ01000007">
    <property type="protein sequence ID" value="PWV60570.1"/>
    <property type="molecule type" value="Genomic_DNA"/>
</dbReference>
<sequence length="291" mass="31092">MLVLGNADYSAPARGIAALLGMAYAELEVHRFPDGESRVKLPTPLPAHLIIVCTLNRANDRLVELLLLAHTARRHGAERLTLVAPYLCYMRQDLEFSPGEAVSQRIVGRFLGELFDDVLTVDPHLHRIERLDQAIASGNPVMLTAAAPIAAEIGRRWPDALLLGPDGESQQWVERIAAIGGLDSAVSHKDRFGDRDVRVALPATAVDGRTVVLIDDIASTGRTLAVAASQLRERGAAAVHACVTHALLSAQALADLHAAGIDTVLSTNSVPHPTNAIALEPLLAEAISTLR</sequence>
<feature type="domain" description="Ribose-phosphate pyrophosphokinase N-terminal" evidence="2">
    <location>
        <begin position="12"/>
        <end position="111"/>
    </location>
</feature>
<dbReference type="SUPFAM" id="SSF53271">
    <property type="entry name" value="PRTase-like"/>
    <property type="match status" value="2"/>
</dbReference>
<dbReference type="InterPro" id="IPR005946">
    <property type="entry name" value="Rib-P_diPkinase"/>
</dbReference>
<dbReference type="GO" id="GO:0016301">
    <property type="term" value="F:kinase activity"/>
    <property type="evidence" value="ECO:0007669"/>
    <property type="project" value="UniProtKB-KW"/>
</dbReference>
<dbReference type="Gene3D" id="3.40.50.2020">
    <property type="match status" value="2"/>
</dbReference>
<accession>A0A317MUQ8</accession>
<dbReference type="GO" id="GO:0005737">
    <property type="term" value="C:cytoplasm"/>
    <property type="evidence" value="ECO:0007669"/>
    <property type="project" value="TreeGrafter"/>
</dbReference>
<dbReference type="Proteomes" id="UP000246569">
    <property type="component" value="Unassembled WGS sequence"/>
</dbReference>
<dbReference type="GO" id="GO:0002189">
    <property type="term" value="C:ribose phosphate diphosphokinase complex"/>
    <property type="evidence" value="ECO:0007669"/>
    <property type="project" value="TreeGrafter"/>
</dbReference>
<comment type="caution">
    <text evidence="3">The sequence shown here is derived from an EMBL/GenBank/DDBJ whole genome shotgun (WGS) entry which is preliminary data.</text>
</comment>
<name>A0A317MUQ8_9GAMM</name>
<dbReference type="SMART" id="SM01400">
    <property type="entry name" value="Pribosyltran_N"/>
    <property type="match status" value="1"/>
</dbReference>
<gene>
    <name evidence="3" type="ORF">C7443_107144</name>
</gene>
<dbReference type="GO" id="GO:0000287">
    <property type="term" value="F:magnesium ion binding"/>
    <property type="evidence" value="ECO:0007669"/>
    <property type="project" value="InterPro"/>
</dbReference>
<keyword evidence="4" id="KW-1185">Reference proteome</keyword>
<proteinExistence type="predicted"/>
<dbReference type="InterPro" id="IPR029099">
    <property type="entry name" value="Pribosyltran_N"/>
</dbReference>
<evidence type="ECO:0000259" key="2">
    <source>
        <dbReference type="Pfam" id="PF13793"/>
    </source>
</evidence>
<reference evidence="3 4" key="1">
    <citation type="submission" date="2018-05" db="EMBL/GenBank/DDBJ databases">
        <title>Genomic Encyclopedia of Type Strains, Phase IV (KMG-IV): sequencing the most valuable type-strain genomes for metagenomic binning, comparative biology and taxonomic classification.</title>
        <authorList>
            <person name="Goeker M."/>
        </authorList>
    </citation>
    <scope>NUCLEOTIDE SEQUENCE [LARGE SCALE GENOMIC DNA]</scope>
    <source>
        <strain evidence="3 4">DSM 23606</strain>
    </source>
</reference>
<dbReference type="Pfam" id="PF13793">
    <property type="entry name" value="Pribosyltran_N"/>
    <property type="match status" value="1"/>
</dbReference>
<evidence type="ECO:0000256" key="1">
    <source>
        <dbReference type="ARBA" id="ARBA00022727"/>
    </source>
</evidence>
<dbReference type="NCBIfam" id="TIGR01251">
    <property type="entry name" value="ribP_PPkin"/>
    <property type="match status" value="1"/>
</dbReference>
<protein>
    <submittedName>
        <fullName evidence="3">Ribose-phosphate pyrophosphokinase</fullName>
    </submittedName>
</protein>
<dbReference type="PANTHER" id="PTHR10210">
    <property type="entry name" value="RIBOSE-PHOSPHATE DIPHOSPHOKINASE FAMILY MEMBER"/>
    <property type="match status" value="1"/>
</dbReference>